<accession>A0A0D9WJQ7</accession>
<dbReference type="EnsemblPlants" id="LPERR05G21430.1">
    <property type="protein sequence ID" value="LPERR05G21430.1"/>
    <property type="gene ID" value="LPERR05G21430"/>
</dbReference>
<reference evidence="1 2" key="1">
    <citation type="submission" date="2012-08" db="EMBL/GenBank/DDBJ databases">
        <title>Oryza genome evolution.</title>
        <authorList>
            <person name="Wing R.A."/>
        </authorList>
    </citation>
    <scope>NUCLEOTIDE SEQUENCE</scope>
</reference>
<dbReference type="Gramene" id="LPERR05G21430.1">
    <property type="protein sequence ID" value="LPERR05G21430.1"/>
    <property type="gene ID" value="LPERR05G21430"/>
</dbReference>
<name>A0A0D9WJQ7_9ORYZ</name>
<dbReference type="AlphaFoldDB" id="A0A0D9WJQ7"/>
<reference evidence="2" key="2">
    <citation type="submission" date="2013-12" db="EMBL/GenBank/DDBJ databases">
        <authorList>
            <person name="Yu Y."/>
            <person name="Lee S."/>
            <person name="de Baynast K."/>
            <person name="Wissotski M."/>
            <person name="Liu L."/>
            <person name="Talag J."/>
            <person name="Goicoechea J."/>
            <person name="Angelova A."/>
            <person name="Jetty R."/>
            <person name="Kudrna D."/>
            <person name="Golser W."/>
            <person name="Rivera L."/>
            <person name="Zhang J."/>
            <person name="Wing R."/>
        </authorList>
    </citation>
    <scope>NUCLEOTIDE SEQUENCE</scope>
</reference>
<evidence type="ECO:0000313" key="2">
    <source>
        <dbReference type="Proteomes" id="UP000032180"/>
    </source>
</evidence>
<sequence length="83" mass="9281">MAEPPFSAVQILGNKLLRRPLLAWWEAVLGCAARHGEAAVRAGVGGRERLAEHVRHPREPLLRRRVAVFLAVAVLRPPRHLLQ</sequence>
<dbReference type="Proteomes" id="UP000032180">
    <property type="component" value="Chromosome 5"/>
</dbReference>
<protein>
    <submittedName>
        <fullName evidence="1">Uncharacterized protein</fullName>
    </submittedName>
</protein>
<reference evidence="1" key="3">
    <citation type="submission" date="2015-04" db="UniProtKB">
        <authorList>
            <consortium name="EnsemblPlants"/>
        </authorList>
    </citation>
    <scope>IDENTIFICATION</scope>
</reference>
<keyword evidence="2" id="KW-1185">Reference proteome</keyword>
<proteinExistence type="predicted"/>
<organism evidence="1 2">
    <name type="scientific">Leersia perrieri</name>
    <dbReference type="NCBI Taxonomy" id="77586"/>
    <lineage>
        <taxon>Eukaryota</taxon>
        <taxon>Viridiplantae</taxon>
        <taxon>Streptophyta</taxon>
        <taxon>Embryophyta</taxon>
        <taxon>Tracheophyta</taxon>
        <taxon>Spermatophyta</taxon>
        <taxon>Magnoliopsida</taxon>
        <taxon>Liliopsida</taxon>
        <taxon>Poales</taxon>
        <taxon>Poaceae</taxon>
        <taxon>BOP clade</taxon>
        <taxon>Oryzoideae</taxon>
        <taxon>Oryzeae</taxon>
        <taxon>Oryzinae</taxon>
        <taxon>Leersia</taxon>
    </lineage>
</organism>
<evidence type="ECO:0000313" key="1">
    <source>
        <dbReference type="EnsemblPlants" id="LPERR05G21430.1"/>
    </source>
</evidence>